<dbReference type="InterPro" id="IPR008271">
    <property type="entry name" value="Ser/Thr_kinase_AS"/>
</dbReference>
<evidence type="ECO:0000259" key="6">
    <source>
        <dbReference type="PROSITE" id="PS50011"/>
    </source>
</evidence>
<comment type="similarity">
    <text evidence="1">Belongs to the protein kinase superfamily. CAMK Ser/Thr protein kinase family. CHEK2 subfamily.</text>
</comment>
<reference evidence="7 8" key="1">
    <citation type="submission" date="2019-03" db="EMBL/GenBank/DDBJ databases">
        <title>Draft genome sequence of Xylaria hypoxylon DSM 108379, a ubiquitous saprotrophic-parasitic fungi on hardwood.</title>
        <authorList>
            <person name="Buettner E."/>
            <person name="Leonhardt S."/>
            <person name="Gebauer A.M."/>
            <person name="Liers C."/>
            <person name="Hofrichter M."/>
            <person name="Kellner H."/>
        </authorList>
    </citation>
    <scope>NUCLEOTIDE SEQUENCE [LARGE SCALE GENOMIC DNA]</scope>
    <source>
        <strain evidence="7 8">DSM 108379</strain>
    </source>
</reference>
<dbReference type="InterPro" id="IPR002182">
    <property type="entry name" value="NB-ARC"/>
</dbReference>
<feature type="domain" description="Protein kinase" evidence="6">
    <location>
        <begin position="1669"/>
        <end position="1934"/>
    </location>
</feature>
<dbReference type="InterPro" id="IPR000253">
    <property type="entry name" value="FHA_dom"/>
</dbReference>
<dbReference type="InterPro" id="IPR008984">
    <property type="entry name" value="SMAD_FHA_dom_sf"/>
</dbReference>
<gene>
    <name evidence="7" type="ORF">E0Z10_g4569</name>
</gene>
<dbReference type="InterPro" id="IPR000719">
    <property type="entry name" value="Prot_kinase_dom"/>
</dbReference>
<keyword evidence="8" id="KW-1185">Reference proteome</keyword>
<dbReference type="SUPFAM" id="SSF52540">
    <property type="entry name" value="P-loop containing nucleoside triphosphate hydrolases"/>
    <property type="match status" value="2"/>
</dbReference>
<dbReference type="PANTHER" id="PTHR24347">
    <property type="entry name" value="SERINE/THREONINE-PROTEIN KINASE"/>
    <property type="match status" value="1"/>
</dbReference>
<feature type="region of interest" description="Disordered" evidence="4">
    <location>
        <begin position="286"/>
        <end position="308"/>
    </location>
</feature>
<keyword evidence="3" id="KW-0067">ATP-binding</keyword>
<dbReference type="Pfam" id="PF00498">
    <property type="entry name" value="FHA"/>
    <property type="match status" value="1"/>
</dbReference>
<dbReference type="InterPro" id="IPR011009">
    <property type="entry name" value="Kinase-like_dom_sf"/>
</dbReference>
<dbReference type="GO" id="GO:0005524">
    <property type="term" value="F:ATP binding"/>
    <property type="evidence" value="ECO:0007669"/>
    <property type="project" value="UniProtKB-KW"/>
</dbReference>
<keyword evidence="2" id="KW-0547">Nucleotide-binding</keyword>
<feature type="compositionally biased region" description="Low complexity" evidence="4">
    <location>
        <begin position="121"/>
        <end position="134"/>
    </location>
</feature>
<feature type="region of interest" description="Disordered" evidence="4">
    <location>
        <begin position="1458"/>
        <end position="1506"/>
    </location>
</feature>
<dbReference type="GO" id="GO:0009116">
    <property type="term" value="P:nucleoside metabolic process"/>
    <property type="evidence" value="ECO:0007669"/>
    <property type="project" value="InterPro"/>
</dbReference>
<dbReference type="CDD" id="cd05117">
    <property type="entry name" value="STKc_CAMK"/>
    <property type="match status" value="1"/>
</dbReference>
<evidence type="ECO:0000259" key="5">
    <source>
        <dbReference type="PROSITE" id="PS50006"/>
    </source>
</evidence>
<dbReference type="OrthoDB" id="20872at2759"/>
<evidence type="ECO:0000256" key="2">
    <source>
        <dbReference type="ARBA" id="ARBA00022741"/>
    </source>
</evidence>
<dbReference type="PROSITE" id="PS00108">
    <property type="entry name" value="PROTEIN_KINASE_ST"/>
    <property type="match status" value="1"/>
</dbReference>
<accession>A0A4Z0Z084</accession>
<feature type="compositionally biased region" description="Polar residues" evidence="4">
    <location>
        <begin position="287"/>
        <end position="308"/>
    </location>
</feature>
<dbReference type="SMART" id="SM00240">
    <property type="entry name" value="FHA"/>
    <property type="match status" value="1"/>
</dbReference>
<dbReference type="EMBL" id="SKBN01000073">
    <property type="protein sequence ID" value="TGJ84183.1"/>
    <property type="molecule type" value="Genomic_DNA"/>
</dbReference>
<dbReference type="Gene3D" id="3.40.50.300">
    <property type="entry name" value="P-loop containing nucleotide triphosphate hydrolases"/>
    <property type="match status" value="2"/>
</dbReference>
<dbReference type="InterPro" id="IPR035994">
    <property type="entry name" value="Nucleoside_phosphorylase_sf"/>
</dbReference>
<dbReference type="Pfam" id="PF00069">
    <property type="entry name" value="Pkinase"/>
    <property type="match status" value="1"/>
</dbReference>
<dbReference type="SUPFAM" id="SSF53167">
    <property type="entry name" value="Purine and uridine phosphorylases"/>
    <property type="match status" value="1"/>
</dbReference>
<evidence type="ECO:0000256" key="4">
    <source>
        <dbReference type="SAM" id="MobiDB-lite"/>
    </source>
</evidence>
<evidence type="ECO:0000256" key="1">
    <source>
        <dbReference type="ARBA" id="ARBA00005575"/>
    </source>
</evidence>
<name>A0A4Z0Z084_9PEZI</name>
<dbReference type="Pfam" id="PF00931">
    <property type="entry name" value="NB-ARC"/>
    <property type="match status" value="1"/>
</dbReference>
<protein>
    <recommendedName>
        <fullName evidence="9">CAMK protein kinase</fullName>
    </recommendedName>
</protein>
<feature type="region of interest" description="Disordered" evidence="4">
    <location>
        <begin position="116"/>
        <end position="152"/>
    </location>
</feature>
<organism evidence="7 8">
    <name type="scientific">Xylaria hypoxylon</name>
    <dbReference type="NCBI Taxonomy" id="37992"/>
    <lineage>
        <taxon>Eukaryota</taxon>
        <taxon>Fungi</taxon>
        <taxon>Dikarya</taxon>
        <taxon>Ascomycota</taxon>
        <taxon>Pezizomycotina</taxon>
        <taxon>Sordariomycetes</taxon>
        <taxon>Xylariomycetidae</taxon>
        <taxon>Xylariales</taxon>
        <taxon>Xylariaceae</taxon>
        <taxon>Xylaria</taxon>
    </lineage>
</organism>
<dbReference type="PROSITE" id="PS50011">
    <property type="entry name" value="PROTEIN_KINASE_DOM"/>
    <property type="match status" value="1"/>
</dbReference>
<evidence type="ECO:0000313" key="8">
    <source>
        <dbReference type="Proteomes" id="UP000297716"/>
    </source>
</evidence>
<comment type="caution">
    <text evidence="7">The sequence shown here is derived from an EMBL/GenBank/DDBJ whole genome shotgun (WGS) entry which is preliminary data.</text>
</comment>
<dbReference type="Gene3D" id="3.40.50.1580">
    <property type="entry name" value="Nucleoside phosphorylase domain"/>
    <property type="match status" value="1"/>
</dbReference>
<dbReference type="FunFam" id="1.10.510.10:FF:000571">
    <property type="entry name" value="Maternal embryonic leucine zipper kinase"/>
    <property type="match status" value="1"/>
</dbReference>
<dbReference type="PROSITE" id="PS50006">
    <property type="entry name" value="FHA_DOMAIN"/>
    <property type="match status" value="1"/>
</dbReference>
<feature type="region of interest" description="Disordered" evidence="4">
    <location>
        <begin position="541"/>
        <end position="561"/>
    </location>
</feature>
<sequence>MDPGDEIYRAAGTCSERFDACLASPAPREHVVPIRSAQGDYNLWCSAIKATRRGKASLDYRLRNHQDVREVVCGLLDGLATALGRWARRAAGKYTQHGDEVFAASIMGDAELHVDSIGELPDSPSSTDSPVSWDAISDELSNPGSAQAEDAPSMDPVMAECMSYVKTTLDQLAKVSLAIRKAGNKYRFERVDRELDDDAFEEFRNYLTSIVLRAFPDPEAHGLSAEQKMKRVSDYGALTPVQKRLVHANVLRKHRIEFVTKSQKKGKCPSPGDIGLVKDLRRLGNTRAPTTSSTAGSQKSSRVQGSASFQPLVPEVSKAAPTPSVVLTAALTATEVGSRLDVKRFLSTQTPSKVTNLTRVGSTQAYPNCPKLGSDGLLICPYCDDVLPSSYAKMEKSWKAHVIQDLMPYSCFISECETPYELYLTAENLLAHMIHKHSSTCWTCNLCSSSDQGIGSPLTQTRSDFWSADAWVKHVKRVHPGRIKAAQLPVLVELSKRSVIGPLNCPLCDFSTDAVDSKIDDHILQHLHEFSLRALPDSSNLIAPDGESKASQMSGSLSHVKDVDHDDQRPLEYPITKQTQWSADLERLWEIYPSSSLKLLMDHVNGSPTVGPADSATAEFWGFHLFKVGNVIETIKSVRSSDMTEELITNIIDQTSISILDSLDWFNNSSPFNHSKDGPFSLDIPSPQRNMPFTSREAIQDQVEFRLFQQRSVIYLGSSSQPKHQPRVVLTGGSGVGKTVIAAELARQINEERPGCSVFWVDASDIRSVSGAYSRIWRTAGIPGNVASVETSLVYYLNWVSGGEWLMILDGIDRHTLHRMQLEGWLPSGLGGRLLLTTKDVSCLSLLGQATEVRVLPIEEEQLPFPVIISLPPSRPEDFDVAIICLSHYSYNAIQPLFSQIWKDPRHFGKASDKPSQTSGEFPRYYTGHIYGCNAVLALGSETDILPAEIRSKFKRIQLTLLVGACSGLPWAENGSLRGIFRGDVVISNEVVRYHVPDTNSNAGVDIDIIPPNEHVRPLLDIMASKDGLERVQKNTRYFLKQLQATSPKIIDLYAYPGAVEDRLFKLNYPHKHRGSSKCPCGNQDALYGVCSQALDSSCDALGCDSQYLIHRRRAEREEQPGPHTVDGAHEPSLHYGRIASFDKLIDSPEDRDIVSDTDSSALALMSSQQVVIENLPCIVIQGVRDYADIHNRLIWSDFAAATAASAAKAILGEYSRLSPWMVPFDKETRFIGREEVLTCILSKIPPGISEDSCQRIAIIGPEGVGKTQVALEAARLFRRQYPDCSVFWVSGRSANDLTDGFRAIGRRLRVCRVSEDDLRPGEDMESRVKMELDSSSAGKWLLIIDDLNDDIPKVLVDWVPSNPDGSVLFISRHRASALLLSVPEKNVIPVPTMNGEEATEIFRKCVGESQLGSTATMADLLDKLQYSHREIIQACAAISASGTPVIEHLQYALANSKTATTQPKKGEKLPKTDQEDQTDQQTIKPQPGVTGETPTTVTPLSDEVNDEEKGGVWGYLIPIHRDRGKDPIIVLKKYVVEREGAVEDANPSNKVKQTYKKPGRERHGTALSQPNPSGGFLIGRHPDCDLVVDDPAVSNRHCLLFWENRAKEVVALIEDLSSNGTFVNEAIVGQNCRRDLKDNDEITILDKARFVFTYPVTRPTGNTFLQNYTVLERIGKNHYAEFFRCVEKSTGQLYAVKVFTRIPGSEERSILDGLHQEIAVLRSVSHPNIVSLKDTFTEQNTLYLVLDLLPANELFDLIVQKEKLTEQETRNIFSLIVDAVKYLHDRNIIHRDIKPENIILSDQDWNLKLVGFGLAKVVGDEDFTTTLCGTLSYVAPEILCEGRHRMYNKAVDIWSLGVVLYVCLCGFPPFSDELYSTDFPYTISQQIGGGRFDYPSPYWDSVGDPALDLIDQMLVVDPGSRFTVDQCIAHPWMIGSPSGVPPTPSRRGSRVEGHEVPRRGIVRERTLLSAMNSIDLDSTFCGFDETNLSYESKGVAEAPESGIVAEPEEL</sequence>
<dbReference type="Proteomes" id="UP000297716">
    <property type="component" value="Unassembled WGS sequence"/>
</dbReference>
<dbReference type="SUPFAM" id="SSF56112">
    <property type="entry name" value="Protein kinase-like (PK-like)"/>
    <property type="match status" value="1"/>
</dbReference>
<dbReference type="Gene3D" id="2.60.200.20">
    <property type="match status" value="1"/>
</dbReference>
<feature type="compositionally biased region" description="Basic and acidic residues" evidence="4">
    <location>
        <begin position="1465"/>
        <end position="1475"/>
    </location>
</feature>
<evidence type="ECO:0000313" key="7">
    <source>
        <dbReference type="EMBL" id="TGJ84183.1"/>
    </source>
</evidence>
<dbReference type="STRING" id="37992.A0A4Z0Z084"/>
<dbReference type="GO" id="GO:0043531">
    <property type="term" value="F:ADP binding"/>
    <property type="evidence" value="ECO:0007669"/>
    <property type="project" value="InterPro"/>
</dbReference>
<feature type="compositionally biased region" description="Low complexity" evidence="4">
    <location>
        <begin position="1480"/>
        <end position="1500"/>
    </location>
</feature>
<dbReference type="InterPro" id="IPR027417">
    <property type="entry name" value="P-loop_NTPase"/>
</dbReference>
<dbReference type="GO" id="GO:0004672">
    <property type="term" value="F:protein kinase activity"/>
    <property type="evidence" value="ECO:0007669"/>
    <property type="project" value="InterPro"/>
</dbReference>
<proteinExistence type="inferred from homology"/>
<dbReference type="SMART" id="SM00220">
    <property type="entry name" value="S_TKc"/>
    <property type="match status" value="1"/>
</dbReference>
<feature type="region of interest" description="Disordered" evidence="4">
    <location>
        <begin position="1546"/>
        <end position="1575"/>
    </location>
</feature>
<dbReference type="Gene3D" id="1.10.510.10">
    <property type="entry name" value="Transferase(Phosphotransferase) domain 1"/>
    <property type="match status" value="1"/>
</dbReference>
<dbReference type="SUPFAM" id="SSF49879">
    <property type="entry name" value="SMAD/FHA domain"/>
    <property type="match status" value="1"/>
</dbReference>
<feature type="domain" description="FHA" evidence="5">
    <location>
        <begin position="1577"/>
        <end position="1629"/>
    </location>
</feature>
<dbReference type="InterPro" id="IPR003593">
    <property type="entry name" value="AAA+_ATPase"/>
</dbReference>
<dbReference type="SMART" id="SM00382">
    <property type="entry name" value="AAA"/>
    <property type="match status" value="2"/>
</dbReference>
<evidence type="ECO:0000256" key="3">
    <source>
        <dbReference type="ARBA" id="ARBA00022840"/>
    </source>
</evidence>
<evidence type="ECO:0008006" key="9">
    <source>
        <dbReference type="Google" id="ProtNLM"/>
    </source>
</evidence>